<accession>A0A497EK90</accession>
<name>A0A497EK90_9CREN</name>
<organism evidence="1 2">
    <name type="scientific">Thermoproteota archaeon</name>
    <dbReference type="NCBI Taxonomy" id="2056631"/>
    <lineage>
        <taxon>Archaea</taxon>
        <taxon>Thermoproteota</taxon>
    </lineage>
</organism>
<gene>
    <name evidence="1" type="ORF">DRJ31_10290</name>
</gene>
<dbReference type="AlphaFoldDB" id="A0A497EK90"/>
<proteinExistence type="predicted"/>
<evidence type="ECO:0000313" key="1">
    <source>
        <dbReference type="EMBL" id="RLE46203.1"/>
    </source>
</evidence>
<feature type="non-terminal residue" evidence="1">
    <location>
        <position position="1"/>
    </location>
</feature>
<sequence length="334" mass="38067">KIPPELEPLAKEARKYKSAEEFERELVKQKKELLSKPLTASEAKFIRSELRAPGFKSKIKTGHIPNPALQELLSKSIRKFQPEDDMRRLGITLTDFYNQAVKGVKETKIPKTLQKAIQRQEEGGGGVFKMRTRGVKEAKPKAPLLEKLKPEIKPKKVKVPYEQLPVGEGKEIASRLEKRIISRLKKVPEEFQTATYRQMNKKEQIQKAVDYVVKNEDEAMQVLLGKKEPPKGLLHNSIFIAMEEKAKKDADLALKLASLRATRAGQEISILTEVDKNNPVKYLSDVVQSRIKIIGGQQKVAKYKKILTQKGEKVVKKNYIKKDEWASFIESIKC</sequence>
<dbReference type="Proteomes" id="UP000278475">
    <property type="component" value="Unassembled WGS sequence"/>
</dbReference>
<reference evidence="1 2" key="1">
    <citation type="submission" date="2018-06" db="EMBL/GenBank/DDBJ databases">
        <title>Extensive metabolic versatility and redundancy in microbially diverse, dynamic hydrothermal sediments.</title>
        <authorList>
            <person name="Dombrowski N."/>
            <person name="Teske A."/>
            <person name="Baker B.J."/>
        </authorList>
    </citation>
    <scope>NUCLEOTIDE SEQUENCE [LARGE SCALE GENOMIC DNA]</scope>
    <source>
        <strain evidence="1">B66_G16</strain>
    </source>
</reference>
<comment type="caution">
    <text evidence="1">The sequence shown here is derived from an EMBL/GenBank/DDBJ whole genome shotgun (WGS) entry which is preliminary data.</text>
</comment>
<dbReference type="EMBL" id="QMQV01000199">
    <property type="protein sequence ID" value="RLE46203.1"/>
    <property type="molecule type" value="Genomic_DNA"/>
</dbReference>
<protein>
    <submittedName>
        <fullName evidence="1">Uncharacterized protein</fullName>
    </submittedName>
</protein>
<evidence type="ECO:0000313" key="2">
    <source>
        <dbReference type="Proteomes" id="UP000278475"/>
    </source>
</evidence>